<reference evidence="2" key="1">
    <citation type="submission" date="2017-09" db="EMBL/GenBank/DDBJ databases">
        <title>Depth-based differentiation of microbial function through sediment-hosted aquifers and enrichment of novel symbionts in the deep terrestrial subsurface.</title>
        <authorList>
            <person name="Probst A.J."/>
            <person name="Ladd B."/>
            <person name="Jarett J.K."/>
            <person name="Geller-Mcgrath D.E."/>
            <person name="Sieber C.M.K."/>
            <person name="Emerson J.B."/>
            <person name="Anantharaman K."/>
            <person name="Thomas B.C."/>
            <person name="Malmstrom R."/>
            <person name="Stieglmeier M."/>
            <person name="Klingl A."/>
            <person name="Woyke T."/>
            <person name="Ryan C.M."/>
            <person name="Banfield J.F."/>
        </authorList>
    </citation>
    <scope>NUCLEOTIDE SEQUENCE [LARGE SCALE GENOMIC DNA]</scope>
</reference>
<dbReference type="Gene3D" id="3.10.450.620">
    <property type="entry name" value="JHP933, nucleotidyltransferase-like core domain"/>
    <property type="match status" value="1"/>
</dbReference>
<evidence type="ECO:0000313" key="2">
    <source>
        <dbReference type="Proteomes" id="UP000231472"/>
    </source>
</evidence>
<gene>
    <name evidence="1" type="ORF">COT32_00650</name>
</gene>
<dbReference type="AlphaFoldDB" id="A0A2H0YP89"/>
<organism evidence="1 2">
    <name type="scientific">Candidatus Nealsonbacteria bacterium CG08_land_8_20_14_0_20_36_22</name>
    <dbReference type="NCBI Taxonomy" id="1974704"/>
    <lineage>
        <taxon>Bacteria</taxon>
        <taxon>Candidatus Nealsoniibacteriota</taxon>
    </lineage>
</organism>
<proteinExistence type="predicted"/>
<sequence length="223" mass="26806">MFELTPLQKKVLYLFAKSSLKNKFYWTGGTLLSSRYLHHRRSNDLDFFTDKPFSYNQVIGFIQKLKKELKLPQVDEKKIYDRQEFILHNRGKLRLEFVQYDHPKLKTREKWKGIMIDSLDDMASNKLMSFFDRNDPKDLFDLYFLLTKKKYTIKKLLKLVEKKFGVSFEESSVLSETHKSTKELDNLKPLILAKNQKERKRIIKEIQEYFSDLSNQYLKQVLD</sequence>
<evidence type="ECO:0008006" key="3">
    <source>
        <dbReference type="Google" id="ProtNLM"/>
    </source>
</evidence>
<evidence type="ECO:0000313" key="1">
    <source>
        <dbReference type="EMBL" id="PIS40246.1"/>
    </source>
</evidence>
<name>A0A2H0YP89_9BACT</name>
<dbReference type="InterPro" id="IPR014942">
    <property type="entry name" value="AbiEii"/>
</dbReference>
<comment type="caution">
    <text evidence="1">The sequence shown here is derived from an EMBL/GenBank/DDBJ whole genome shotgun (WGS) entry which is preliminary data.</text>
</comment>
<dbReference type="Pfam" id="PF08843">
    <property type="entry name" value="AbiEii"/>
    <property type="match status" value="1"/>
</dbReference>
<dbReference type="Proteomes" id="UP000231472">
    <property type="component" value="Unassembled WGS sequence"/>
</dbReference>
<protein>
    <recommendedName>
        <fullName evidence="3">Nucleotidyl transferase AbiEii/AbiGii toxin family protein</fullName>
    </recommendedName>
</protein>
<accession>A0A2H0YP89</accession>
<dbReference type="EMBL" id="PEYC01000017">
    <property type="protein sequence ID" value="PIS40246.1"/>
    <property type="molecule type" value="Genomic_DNA"/>
</dbReference>